<comment type="caution">
    <text evidence="2">The sequence shown here is derived from an EMBL/GenBank/DDBJ whole genome shotgun (WGS) entry which is preliminary data.</text>
</comment>
<keyword evidence="3" id="KW-1185">Reference proteome</keyword>
<gene>
    <name evidence="2" type="ORF">M2319_004357</name>
</gene>
<dbReference type="Pfam" id="PF12706">
    <property type="entry name" value="Lactamase_B_2"/>
    <property type="match status" value="1"/>
</dbReference>
<name>A0ABT3HHX6_9HYPH</name>
<feature type="domain" description="Metallo-beta-lactamase" evidence="1">
    <location>
        <begin position="18"/>
        <end position="220"/>
    </location>
</feature>
<dbReference type="Proteomes" id="UP001209755">
    <property type="component" value="Unassembled WGS sequence"/>
</dbReference>
<proteinExistence type="predicted"/>
<dbReference type="EMBL" id="JAOQNS010000017">
    <property type="protein sequence ID" value="MCW2309992.1"/>
    <property type="molecule type" value="Genomic_DNA"/>
</dbReference>
<reference evidence="3" key="1">
    <citation type="submission" date="2023-07" db="EMBL/GenBank/DDBJ databases">
        <title>Genome sequencing of Purple Non-Sulfur Bacteria from various extreme environments.</title>
        <authorList>
            <person name="Mayer M."/>
        </authorList>
    </citation>
    <scope>NUCLEOTIDE SEQUENCE [LARGE SCALE GENOMIC DNA]</scope>
    <source>
        <strain evidence="3">DSM 17935</strain>
    </source>
</reference>
<dbReference type="Gene3D" id="3.60.15.10">
    <property type="entry name" value="Ribonuclease Z/Hydroxyacylglutathione hydrolase-like"/>
    <property type="match status" value="1"/>
</dbReference>
<dbReference type="RefSeq" id="WP_264603567.1">
    <property type="nucleotide sequence ID" value="NZ_JAOQNS010000017.1"/>
</dbReference>
<sequence length="245" mass="27145">MEFRFVGCGDAFGSGGRFNTCFHVAGDSANFLIDCGATSLVALKRQAVDLNAIRTIFVTHFHADHFGGLPPFILDAQFFSKRTEPLTVVGPPGTEDWLVRALETAFPGSSTVFRKFETRLVELEPKTPADIDGVTVTGCRVSHGNPRGPFFGYRFEVEGRVIAYSGDTEWTDSLVDLGRKADLFVAEAYFRDKKVPLHLDLASLEEHLEEISPKRLVLTHMSEEMLARRGEVPYECAEDGLVLTL</sequence>
<protein>
    <submittedName>
        <fullName evidence="2">Ribonuclease BN (tRNA processing enzyme)</fullName>
    </submittedName>
</protein>
<accession>A0ABT3HHX6</accession>
<dbReference type="PANTHER" id="PTHR46018">
    <property type="entry name" value="ZINC PHOSPHODIESTERASE ELAC PROTEIN 1"/>
    <property type="match status" value="1"/>
</dbReference>
<dbReference type="PANTHER" id="PTHR46018:SF7">
    <property type="entry name" value="RIBONUCLEASE Z"/>
    <property type="match status" value="1"/>
</dbReference>
<dbReference type="SMART" id="SM00849">
    <property type="entry name" value="Lactamase_B"/>
    <property type="match status" value="1"/>
</dbReference>
<evidence type="ECO:0000313" key="3">
    <source>
        <dbReference type="Proteomes" id="UP001209755"/>
    </source>
</evidence>
<dbReference type="InterPro" id="IPR036866">
    <property type="entry name" value="RibonucZ/Hydroxyglut_hydro"/>
</dbReference>
<evidence type="ECO:0000259" key="1">
    <source>
        <dbReference type="SMART" id="SM00849"/>
    </source>
</evidence>
<evidence type="ECO:0000313" key="2">
    <source>
        <dbReference type="EMBL" id="MCW2309992.1"/>
    </source>
</evidence>
<dbReference type="InterPro" id="IPR001279">
    <property type="entry name" value="Metallo-B-lactamas"/>
</dbReference>
<dbReference type="CDD" id="cd07740">
    <property type="entry name" value="metallo-hydrolase-like_MBL-fold"/>
    <property type="match status" value="1"/>
</dbReference>
<organism evidence="2 3">
    <name type="scientific">Rhodobium gokarnense</name>
    <dbReference type="NCBI Taxonomy" id="364296"/>
    <lineage>
        <taxon>Bacteria</taxon>
        <taxon>Pseudomonadati</taxon>
        <taxon>Pseudomonadota</taxon>
        <taxon>Alphaproteobacteria</taxon>
        <taxon>Hyphomicrobiales</taxon>
        <taxon>Rhodobiaceae</taxon>
        <taxon>Rhodobium</taxon>
    </lineage>
</organism>
<dbReference type="SUPFAM" id="SSF56281">
    <property type="entry name" value="Metallo-hydrolase/oxidoreductase"/>
    <property type="match status" value="1"/>
</dbReference>